<dbReference type="AlphaFoldDB" id="A0A0R2CNZ9"/>
<keyword evidence="3" id="KW-1185">Reference proteome</keyword>
<dbReference type="EMBL" id="AYZR01000008">
    <property type="protein sequence ID" value="KRM93437.1"/>
    <property type="molecule type" value="Genomic_DNA"/>
</dbReference>
<dbReference type="Proteomes" id="UP000051256">
    <property type="component" value="Unassembled WGS sequence"/>
</dbReference>
<accession>A0A0R2CNZ9</accession>
<reference evidence="2 3" key="1">
    <citation type="journal article" date="2015" name="Genome Announc.">
        <title>Expanding the biotechnology potential of lactobacilli through comparative genomics of 213 strains and associated genera.</title>
        <authorList>
            <person name="Sun Z."/>
            <person name="Harris H.M."/>
            <person name="McCann A."/>
            <person name="Guo C."/>
            <person name="Argimon S."/>
            <person name="Zhang W."/>
            <person name="Yang X."/>
            <person name="Jeffery I.B."/>
            <person name="Cooney J.C."/>
            <person name="Kagawa T.F."/>
            <person name="Liu W."/>
            <person name="Song Y."/>
            <person name="Salvetti E."/>
            <person name="Wrobel A."/>
            <person name="Rasinkangas P."/>
            <person name="Parkhill J."/>
            <person name="Rea M.C."/>
            <person name="O'Sullivan O."/>
            <person name="Ritari J."/>
            <person name="Douillard F.P."/>
            <person name="Paul Ross R."/>
            <person name="Yang R."/>
            <person name="Briner A.E."/>
            <person name="Felis G.E."/>
            <person name="de Vos W.M."/>
            <person name="Barrangou R."/>
            <person name="Klaenhammer T.R."/>
            <person name="Caufield P.W."/>
            <person name="Cui Y."/>
            <person name="Zhang H."/>
            <person name="O'Toole P.W."/>
        </authorList>
    </citation>
    <scope>NUCLEOTIDE SEQUENCE [LARGE SCALE GENOMIC DNA]</scope>
    <source>
        <strain evidence="2 3">DSM 24302</strain>
    </source>
</reference>
<proteinExistence type="predicted"/>
<dbReference type="Pfam" id="PF00814">
    <property type="entry name" value="TsaD"/>
    <property type="match status" value="1"/>
</dbReference>
<protein>
    <submittedName>
        <fullName evidence="2">M22 family O-sialoglycoprotein endopeptidase</fullName>
    </submittedName>
</protein>
<dbReference type="CDD" id="cd24032">
    <property type="entry name" value="ASKHA_NBD_TsaB"/>
    <property type="match status" value="1"/>
</dbReference>
<sequence>MKILALDTSNQPLTVAVLVDGKIQASETLTTHKKHAEFLLPVIEDLVQKSGLKPVDIDRVVAAVGPGSYTGIRMATTFAKSFASTLDKELVAVSSLLALALNVRDEEVLINPIFDGRNQNMFTGLYQWQNGQLKTVVDDQHTNMDDWLKQLANVELPIVIVGETDNFVGPYKDALGSQIQVAQGLQNIPNAALLAEYGQQLEPIKNVDGLEPRYLRLTKAEADWQAAHPNERGGNYVEKV</sequence>
<dbReference type="RefSeq" id="WP_056978071.1">
    <property type="nucleotide sequence ID" value="NZ_AYZR01000008.1"/>
</dbReference>
<gene>
    <name evidence="2" type="ORF">FC56_GL000149</name>
</gene>
<feature type="domain" description="Gcp-like" evidence="1">
    <location>
        <begin position="31"/>
        <end position="187"/>
    </location>
</feature>
<evidence type="ECO:0000259" key="1">
    <source>
        <dbReference type="Pfam" id="PF00814"/>
    </source>
</evidence>
<dbReference type="SUPFAM" id="SSF53067">
    <property type="entry name" value="Actin-like ATPase domain"/>
    <property type="match status" value="2"/>
</dbReference>
<dbReference type="GO" id="GO:0002949">
    <property type="term" value="P:tRNA threonylcarbamoyladenosine modification"/>
    <property type="evidence" value="ECO:0007669"/>
    <property type="project" value="InterPro"/>
</dbReference>
<dbReference type="PANTHER" id="PTHR11735">
    <property type="entry name" value="TRNA N6-ADENOSINE THREONYLCARBAMOYLTRANSFERASE"/>
    <property type="match status" value="1"/>
</dbReference>
<comment type="caution">
    <text evidence="2">The sequence shown here is derived from an EMBL/GenBank/DDBJ whole genome shotgun (WGS) entry which is preliminary data.</text>
</comment>
<dbReference type="InterPro" id="IPR000905">
    <property type="entry name" value="Gcp-like_dom"/>
</dbReference>
<organism evidence="2 3">
    <name type="scientific">Lentilactobacillus senioris DSM 24302 = JCM 17472</name>
    <dbReference type="NCBI Taxonomy" id="1423802"/>
    <lineage>
        <taxon>Bacteria</taxon>
        <taxon>Bacillati</taxon>
        <taxon>Bacillota</taxon>
        <taxon>Bacilli</taxon>
        <taxon>Lactobacillales</taxon>
        <taxon>Lactobacillaceae</taxon>
        <taxon>Lentilactobacillus</taxon>
    </lineage>
</organism>
<dbReference type="InterPro" id="IPR022496">
    <property type="entry name" value="T6A_TsaB"/>
</dbReference>
<dbReference type="PANTHER" id="PTHR11735:SF11">
    <property type="entry name" value="TRNA THREONYLCARBAMOYLADENOSINE BIOSYNTHESIS PROTEIN TSAB"/>
    <property type="match status" value="1"/>
</dbReference>
<dbReference type="PATRIC" id="fig|1423802.4.peg.151"/>
<dbReference type="NCBIfam" id="TIGR03725">
    <property type="entry name" value="T6A_YeaZ"/>
    <property type="match status" value="1"/>
</dbReference>
<dbReference type="GO" id="GO:0005829">
    <property type="term" value="C:cytosol"/>
    <property type="evidence" value="ECO:0007669"/>
    <property type="project" value="TreeGrafter"/>
</dbReference>
<dbReference type="Gene3D" id="3.30.420.40">
    <property type="match status" value="2"/>
</dbReference>
<evidence type="ECO:0000313" key="3">
    <source>
        <dbReference type="Proteomes" id="UP000051256"/>
    </source>
</evidence>
<dbReference type="InterPro" id="IPR043129">
    <property type="entry name" value="ATPase_NBD"/>
</dbReference>
<evidence type="ECO:0000313" key="2">
    <source>
        <dbReference type="EMBL" id="KRM93437.1"/>
    </source>
</evidence>
<name>A0A0R2CNZ9_9LACO</name>
<dbReference type="STRING" id="1423802.FC56_GL000149"/>